<dbReference type="EMBL" id="CAMPGE010013829">
    <property type="protein sequence ID" value="CAI2372539.1"/>
    <property type="molecule type" value="Genomic_DNA"/>
</dbReference>
<sequence length="690" mass="79365">MLKSATGDISNLLNRRNLKSLLIEPTETPSNIELSRTPKITKVGVNKKECKSSPLALKNFNKTFGVRSLSQSMLKRSGTNSILPSLKGTKKQTSKVKHMKKLKNDKYVTSKIVNIPKPPLNNLAVKEKSKPLNDQEEIHSALTTVAKRDMRELKRGSLTSQFTAATTPCVKVNTNKFNCKDYKADLEEVKTPVLMSKSKNEKSFSSTINLRTLMVPLNTSVNKSKRSDKDVNDIQKSLTIDKDDSFKSPYRIKTTLKKKAKSKVINIMPKTKSDIDKSDYGRDRELLDEFEAILSSEINDFKILNYDRVSPNLIQKFSKCFDKIIQHCDSLEIEKSQRSKAHSSNSKGDNVFSYIKRAYENFIKRIVGINHISEIDCVLKKCLELSSSSKYSLRHFQQDESFEKRKIVKSYSILIDDYKSLAEVRNSLQKEIDEVNKKCKYDMDQQSKKHSEELRKMKSGIKSLKLKLESAKNKPEVDHSKYEKLKQNFKLLLNENDQLNNAAMRYKEQVDDLSKKKNRLNFLIFLCMKNGYPVSKLYQEEVKPIDSHRFDLLTPSKYKNSLKKLNEEMKKSSPVRSSSQKNLTRVNLNESFEPLPENFFEELDGCGMSNKSFDYSTARSKELNASYLPILDSPAKHPQKPSLIPTLDFKKLDDYNQAVKAAKKKKYEERMMNGVYNQEMEEIEDLLNSL</sequence>
<feature type="coiled-coil region" evidence="1">
    <location>
        <begin position="418"/>
        <end position="516"/>
    </location>
</feature>
<gene>
    <name evidence="2" type="ORF">ECRASSUSDP1_LOCUS13870</name>
</gene>
<name>A0AAD1UP84_EUPCR</name>
<evidence type="ECO:0000313" key="2">
    <source>
        <dbReference type="EMBL" id="CAI2372539.1"/>
    </source>
</evidence>
<reference evidence="2" key="1">
    <citation type="submission" date="2023-07" db="EMBL/GenBank/DDBJ databases">
        <authorList>
            <consortium name="AG Swart"/>
            <person name="Singh M."/>
            <person name="Singh A."/>
            <person name="Seah K."/>
            <person name="Emmerich C."/>
        </authorList>
    </citation>
    <scope>NUCLEOTIDE SEQUENCE</scope>
    <source>
        <strain evidence="2">DP1</strain>
    </source>
</reference>
<keyword evidence="1" id="KW-0175">Coiled coil</keyword>
<protein>
    <submittedName>
        <fullName evidence="2">Uncharacterized protein</fullName>
    </submittedName>
</protein>
<accession>A0AAD1UP84</accession>
<proteinExistence type="predicted"/>
<dbReference type="AlphaFoldDB" id="A0AAD1UP84"/>
<dbReference type="Proteomes" id="UP001295684">
    <property type="component" value="Unassembled WGS sequence"/>
</dbReference>
<comment type="caution">
    <text evidence="2">The sequence shown here is derived from an EMBL/GenBank/DDBJ whole genome shotgun (WGS) entry which is preliminary data.</text>
</comment>
<organism evidence="2 3">
    <name type="scientific">Euplotes crassus</name>
    <dbReference type="NCBI Taxonomy" id="5936"/>
    <lineage>
        <taxon>Eukaryota</taxon>
        <taxon>Sar</taxon>
        <taxon>Alveolata</taxon>
        <taxon>Ciliophora</taxon>
        <taxon>Intramacronucleata</taxon>
        <taxon>Spirotrichea</taxon>
        <taxon>Hypotrichia</taxon>
        <taxon>Euplotida</taxon>
        <taxon>Euplotidae</taxon>
        <taxon>Moneuplotes</taxon>
    </lineage>
</organism>
<evidence type="ECO:0000313" key="3">
    <source>
        <dbReference type="Proteomes" id="UP001295684"/>
    </source>
</evidence>
<evidence type="ECO:0000256" key="1">
    <source>
        <dbReference type="SAM" id="Coils"/>
    </source>
</evidence>
<keyword evidence="3" id="KW-1185">Reference proteome</keyword>